<dbReference type="InterPro" id="IPR018484">
    <property type="entry name" value="FGGY_N"/>
</dbReference>
<organism evidence="6 7">
    <name type="scientific">Cohnella xylanilytica</name>
    <dbReference type="NCBI Taxonomy" id="557555"/>
    <lineage>
        <taxon>Bacteria</taxon>
        <taxon>Bacillati</taxon>
        <taxon>Bacillota</taxon>
        <taxon>Bacilli</taxon>
        <taxon>Bacillales</taxon>
        <taxon>Paenibacillaceae</taxon>
        <taxon>Cohnella</taxon>
    </lineage>
</organism>
<comment type="caution">
    <text evidence="6">The sequence shown here is derived from an EMBL/GenBank/DDBJ whole genome shotgun (WGS) entry which is preliminary data.</text>
</comment>
<dbReference type="PANTHER" id="PTHR43095:SF5">
    <property type="entry name" value="XYLULOSE KINASE"/>
    <property type="match status" value="1"/>
</dbReference>
<evidence type="ECO:0000256" key="3">
    <source>
        <dbReference type="ARBA" id="ARBA00022777"/>
    </source>
</evidence>
<comment type="similarity">
    <text evidence="1">Belongs to the FGGY kinase family.</text>
</comment>
<dbReference type="PIRSF" id="PIRSF000538">
    <property type="entry name" value="GlpK"/>
    <property type="match status" value="1"/>
</dbReference>
<dbReference type="PANTHER" id="PTHR43095">
    <property type="entry name" value="SUGAR KINASE"/>
    <property type="match status" value="1"/>
</dbReference>
<gene>
    <name evidence="6" type="ORF">H7B90_23260</name>
</gene>
<proteinExistence type="inferred from homology"/>
<dbReference type="AlphaFoldDB" id="A0A841U5F9"/>
<protein>
    <recommendedName>
        <fullName evidence="8">Sedoheptulokinase</fullName>
    </recommendedName>
</protein>
<sequence>MREVAFILIGVDIGTTSICGVLLDAANGRIVKSITKENTAGLPSSETWEFTQDASVIWDLALRIVGKLRAEAGYVSGIGVTGQMHGILYVDEAGAPVSPLYTWQDRRGGLPGEDGVSYVDRLRRLTGYPVAAGFGMATHYYQQQHGLVPERAAALCTIPDYVAMRLAGLARPATDPTNAAGLGLYDLRKLGFDLAALQRAGIDPDLLPKQVPSGTVIGRTPDGIPVVSAIGDNQASFLGAVRNVRSSALLNVGTGSQISAYADRYSEAEEIETRPFPGGGYLLVGASLSGGKSYAMLERLFREICILFSGTAIPDIYAAMNLLAEDEPEPGSKLTVNTSFFGTRADPHRLGTIGGIGPANLTARHLIVGVLEGMAEELHGYFAKFPSPVKDRLTALVASGNGVRSNDALRRMLEKRFGLPLEVPEDREEASRGAALCAGVGVGIYPGFIDRE</sequence>
<keyword evidence="2" id="KW-0808">Transferase</keyword>
<name>A0A841U5F9_9BACL</name>
<dbReference type="Pfam" id="PF00370">
    <property type="entry name" value="FGGY_N"/>
    <property type="match status" value="1"/>
</dbReference>
<feature type="domain" description="Carbohydrate kinase FGGY N-terminal" evidence="4">
    <location>
        <begin position="8"/>
        <end position="239"/>
    </location>
</feature>
<dbReference type="InterPro" id="IPR043129">
    <property type="entry name" value="ATPase_NBD"/>
</dbReference>
<dbReference type="GO" id="GO:0005975">
    <property type="term" value="P:carbohydrate metabolic process"/>
    <property type="evidence" value="ECO:0007669"/>
    <property type="project" value="InterPro"/>
</dbReference>
<reference evidence="6 7" key="1">
    <citation type="submission" date="2020-08" db="EMBL/GenBank/DDBJ databases">
        <title>Cohnella phylogeny.</title>
        <authorList>
            <person name="Dunlap C."/>
        </authorList>
    </citation>
    <scope>NUCLEOTIDE SEQUENCE [LARGE SCALE GENOMIC DNA]</scope>
    <source>
        <strain evidence="6 7">DSM 25239</strain>
    </source>
</reference>
<feature type="domain" description="Carbohydrate kinase FGGY C-terminal" evidence="5">
    <location>
        <begin position="339"/>
        <end position="440"/>
    </location>
</feature>
<dbReference type="Proteomes" id="UP000553776">
    <property type="component" value="Unassembled WGS sequence"/>
</dbReference>
<accession>A0A841U5F9</accession>
<dbReference type="Gene3D" id="3.30.420.40">
    <property type="match status" value="2"/>
</dbReference>
<dbReference type="RefSeq" id="WP_185138292.1">
    <property type="nucleotide sequence ID" value="NZ_JACJVR010000090.1"/>
</dbReference>
<evidence type="ECO:0000313" key="7">
    <source>
        <dbReference type="Proteomes" id="UP000553776"/>
    </source>
</evidence>
<evidence type="ECO:0000256" key="1">
    <source>
        <dbReference type="ARBA" id="ARBA00009156"/>
    </source>
</evidence>
<keyword evidence="3" id="KW-0418">Kinase</keyword>
<dbReference type="InterPro" id="IPR018485">
    <property type="entry name" value="FGGY_C"/>
</dbReference>
<evidence type="ECO:0000313" key="6">
    <source>
        <dbReference type="EMBL" id="MBB6694318.1"/>
    </source>
</evidence>
<evidence type="ECO:0008006" key="8">
    <source>
        <dbReference type="Google" id="ProtNLM"/>
    </source>
</evidence>
<dbReference type="Pfam" id="PF02782">
    <property type="entry name" value="FGGY_C"/>
    <property type="match status" value="1"/>
</dbReference>
<evidence type="ECO:0000256" key="2">
    <source>
        <dbReference type="ARBA" id="ARBA00022679"/>
    </source>
</evidence>
<evidence type="ECO:0000259" key="5">
    <source>
        <dbReference type="Pfam" id="PF02782"/>
    </source>
</evidence>
<keyword evidence="7" id="KW-1185">Reference proteome</keyword>
<dbReference type="InterPro" id="IPR050406">
    <property type="entry name" value="FGGY_Carb_Kinase"/>
</dbReference>
<dbReference type="EMBL" id="JACJVR010000090">
    <property type="protein sequence ID" value="MBB6694318.1"/>
    <property type="molecule type" value="Genomic_DNA"/>
</dbReference>
<evidence type="ECO:0000259" key="4">
    <source>
        <dbReference type="Pfam" id="PF00370"/>
    </source>
</evidence>
<dbReference type="GO" id="GO:0016301">
    <property type="term" value="F:kinase activity"/>
    <property type="evidence" value="ECO:0007669"/>
    <property type="project" value="UniProtKB-KW"/>
</dbReference>
<dbReference type="InterPro" id="IPR000577">
    <property type="entry name" value="Carb_kinase_FGGY"/>
</dbReference>
<dbReference type="CDD" id="cd07777">
    <property type="entry name" value="ASKHA_NBD_FGGY_SHK"/>
    <property type="match status" value="1"/>
</dbReference>
<dbReference type="SUPFAM" id="SSF53067">
    <property type="entry name" value="Actin-like ATPase domain"/>
    <property type="match status" value="2"/>
</dbReference>